<dbReference type="InterPro" id="IPR038109">
    <property type="entry name" value="DNA_bind_recomb_sf"/>
</dbReference>
<dbReference type="KEGG" id="tgi:RBB81_13205"/>
<dbReference type="GO" id="GO:0000150">
    <property type="term" value="F:DNA strand exchange activity"/>
    <property type="evidence" value="ECO:0007669"/>
    <property type="project" value="InterPro"/>
</dbReference>
<dbReference type="Gene3D" id="3.90.1750.20">
    <property type="entry name" value="Putative Large Serine Recombinase, Chain B, Domain 2"/>
    <property type="match status" value="1"/>
</dbReference>
<dbReference type="InterPro" id="IPR036162">
    <property type="entry name" value="Resolvase-like_N_sf"/>
</dbReference>
<feature type="domain" description="Recombinase" evidence="1">
    <location>
        <begin position="174"/>
        <end position="322"/>
    </location>
</feature>
<accession>A0AAU7YWG5</accession>
<dbReference type="GO" id="GO:0003677">
    <property type="term" value="F:DNA binding"/>
    <property type="evidence" value="ECO:0007669"/>
    <property type="project" value="InterPro"/>
</dbReference>
<gene>
    <name evidence="2" type="ORF">RBB81_13205</name>
</gene>
<proteinExistence type="predicted"/>
<dbReference type="SMART" id="SM00857">
    <property type="entry name" value="Resolvase"/>
    <property type="match status" value="1"/>
</dbReference>
<dbReference type="PANTHER" id="PTHR30461:SF23">
    <property type="entry name" value="DNA RECOMBINASE-RELATED"/>
    <property type="match status" value="1"/>
</dbReference>
<dbReference type="InterPro" id="IPR025827">
    <property type="entry name" value="Zn_ribbon_recom_dom"/>
</dbReference>
<dbReference type="PANTHER" id="PTHR30461">
    <property type="entry name" value="DNA-INVERTASE FROM LAMBDOID PROPHAGE"/>
    <property type="match status" value="1"/>
</dbReference>
<dbReference type="InterPro" id="IPR006119">
    <property type="entry name" value="Resolv_N"/>
</dbReference>
<name>A0AAU7YWG5_9BACT</name>
<dbReference type="Pfam" id="PF07508">
    <property type="entry name" value="Recombinase"/>
    <property type="match status" value="1"/>
</dbReference>
<dbReference type="CDD" id="cd00338">
    <property type="entry name" value="Ser_Recombinase"/>
    <property type="match status" value="1"/>
</dbReference>
<reference evidence="2" key="2">
    <citation type="journal article" date="2024" name="Environ. Microbiol.">
        <title>Genome analysis and description of Tunturibacter gen. nov. expands the diversity of Terriglobia in tundra soils.</title>
        <authorList>
            <person name="Messyasz A."/>
            <person name="Mannisto M.K."/>
            <person name="Kerkhof L.J."/>
            <person name="Haggblom M.M."/>
        </authorList>
    </citation>
    <scope>NUCLEOTIDE SEQUENCE</scope>
    <source>
        <strain evidence="2">M8UP39</strain>
    </source>
</reference>
<reference evidence="2" key="1">
    <citation type="submission" date="2023-08" db="EMBL/GenBank/DDBJ databases">
        <authorList>
            <person name="Messyasz A."/>
            <person name="Mannisto M.K."/>
            <person name="Kerkhof L.J."/>
            <person name="Haggblom M."/>
        </authorList>
    </citation>
    <scope>NUCLEOTIDE SEQUENCE</scope>
    <source>
        <strain evidence="2">M8UP39</strain>
    </source>
</reference>
<protein>
    <submittedName>
        <fullName evidence="2">Recombinase family protein</fullName>
    </submittedName>
</protein>
<dbReference type="SUPFAM" id="SSF53041">
    <property type="entry name" value="Resolvase-like"/>
    <property type="match status" value="1"/>
</dbReference>
<dbReference type="AlphaFoldDB" id="A0AAU7YWG5"/>
<organism evidence="2">
    <name type="scientific">Tunturiibacter gelidiferens</name>
    <dbReference type="NCBI Taxonomy" id="3069689"/>
    <lineage>
        <taxon>Bacteria</taxon>
        <taxon>Pseudomonadati</taxon>
        <taxon>Acidobacteriota</taxon>
        <taxon>Terriglobia</taxon>
        <taxon>Terriglobales</taxon>
        <taxon>Acidobacteriaceae</taxon>
        <taxon>Tunturiibacter</taxon>
    </lineage>
</organism>
<dbReference type="Pfam" id="PF13408">
    <property type="entry name" value="Zn_ribbon_recom"/>
    <property type="match status" value="1"/>
</dbReference>
<evidence type="ECO:0000313" key="2">
    <source>
        <dbReference type="EMBL" id="XCB20551.1"/>
    </source>
</evidence>
<evidence type="ECO:0000259" key="1">
    <source>
        <dbReference type="PROSITE" id="PS51737"/>
    </source>
</evidence>
<dbReference type="PROSITE" id="PS51737">
    <property type="entry name" value="RECOMBINASE_DNA_BIND"/>
    <property type="match status" value="1"/>
</dbReference>
<dbReference type="Pfam" id="PF00239">
    <property type="entry name" value="Resolvase"/>
    <property type="match status" value="1"/>
</dbReference>
<dbReference type="EMBL" id="CP132938">
    <property type="protein sequence ID" value="XCB20551.1"/>
    <property type="molecule type" value="Genomic_DNA"/>
</dbReference>
<sequence>MRRTAAVPDALSSQVVCVYARFSNDQLQRDASIEDQVRTCTDAATANGWSVEPSLIISDAGVSGAQMSTREGIQTLLHRIQSDRTRTFQGVLFDDSSRLGRNLSEVLSFCKVCEFHQVFLYFVNQELDSRDPNFYQLMIQFASGDEQFLKKLKHAVTRGQKGRIAEGMIHGGRYYGYKTVAIADPTKRSTASKTAIKGVKLVIDELAAAAVRAIFGWAEEGRSFRQIATDCSDANFPRPCTISGAAGVWTRDTVWRIVSNRLYCGFLTYGKKTTVKHPITGKIQMRRVPQSQWTIKHFPDLAIVTTEQWDRVRSIVDTRKSLGIPRMAGSGRRDKSAPISLFSGLLFCDECGNPFVVSGKVERGGRFLKCKTFRYERQKCSCSLGIDEALLETRLVEHLVSRMLAHERLESAIEYFHEALNAQILSAEENRRNAEAISATLLREQNRLRKERENIIASLRELGPIESLKSEFTRIEGRLKQLEDQLPRPHQRETRQVSLENARAFIHTQAHRLSEVLLADRTSARRAILRFVGPLKLRLDSEHYPPTFHVKGGLRICRDKLP</sequence>
<dbReference type="RefSeq" id="WP_353070972.1">
    <property type="nucleotide sequence ID" value="NZ_CP132938.1"/>
</dbReference>
<dbReference type="InterPro" id="IPR011109">
    <property type="entry name" value="DNA_bind_recombinase_dom"/>
</dbReference>
<dbReference type="Gene3D" id="3.40.50.1390">
    <property type="entry name" value="Resolvase, N-terminal catalytic domain"/>
    <property type="match status" value="1"/>
</dbReference>
<dbReference type="InterPro" id="IPR050639">
    <property type="entry name" value="SSR_resolvase"/>
</dbReference>